<dbReference type="PANTHER" id="PTHR22958:SF1">
    <property type="entry name" value="GLYCEROPHOSPHOCHOLINE PHOSPHODIESTERASE GPCPD1"/>
    <property type="match status" value="1"/>
</dbReference>
<feature type="signal peptide" evidence="2">
    <location>
        <begin position="1"/>
        <end position="28"/>
    </location>
</feature>
<keyword evidence="5" id="KW-1185">Reference proteome</keyword>
<evidence type="ECO:0000259" key="3">
    <source>
        <dbReference type="PROSITE" id="PS51166"/>
    </source>
</evidence>
<dbReference type="InterPro" id="IPR013783">
    <property type="entry name" value="Ig-like_fold"/>
</dbReference>
<dbReference type="InterPro" id="IPR017946">
    <property type="entry name" value="PLC-like_Pdiesterase_TIM-brl"/>
</dbReference>
<dbReference type="RefSeq" id="XP_029405104.2">
    <property type="nucleotide sequence ID" value="XM_029549244.2"/>
</dbReference>
<evidence type="ECO:0000313" key="6">
    <source>
        <dbReference type="RefSeq" id="XP_029405104.2"/>
    </source>
</evidence>
<evidence type="ECO:0000313" key="5">
    <source>
        <dbReference type="Proteomes" id="UP001652620"/>
    </source>
</evidence>
<dbReference type="InterPro" id="IPR030395">
    <property type="entry name" value="GP_PDE_dom"/>
</dbReference>
<dbReference type="SUPFAM" id="SSF51695">
    <property type="entry name" value="PLC-like phosphodiesterases"/>
    <property type="match status" value="1"/>
</dbReference>
<keyword evidence="1" id="KW-0378">Hydrolase</keyword>
<dbReference type="OrthoDB" id="1058301at2759"/>
<keyword evidence="2" id="KW-0732">Signal</keyword>
<feature type="domain" description="CBM20" evidence="3">
    <location>
        <begin position="115"/>
        <end position="234"/>
    </location>
</feature>
<dbReference type="GeneID" id="105223794"/>
<dbReference type="Gene3D" id="3.20.20.190">
    <property type="entry name" value="Phosphatidylinositol (PI) phosphodiesterase"/>
    <property type="match status" value="1"/>
</dbReference>
<sequence>MSANSQTIQLFILFVVVLYSELLPRTGSVQSQISSYADTAGEWSLDLKKSLTKFVSRAAGKSNSEAPPYKLTPQQMEDYEAIMSAGEDMPSESGAYRNRTKDQMDDEYVPEDTRSFLCLPIMRIFTVDVRRVVRAGERVAVVGDHARLGAWQVERAVVMTPSGRDNGVWSAKVAICANARIHYRYFIFSVDRYGRRRVHEWEGVPYGRVLEQYQMYRPPGKDQFGLLSHMTVGDVEHEKGWLRHEYAIEFKFIWEQHIKFYRYMHLNRATKFLLKMSVSQNGFELSPSAWRDTELEVSHYAYNRSQLQPQTERGVPYTAGDVVIFRFTAALNTKNSYQLNVFTADGDRVGEALILSLDLRGGEGVLNVPIQGTVNGFQVGALTLPYVIIRPLDGAADYNLRGSFQRYWPMNWPSVDIGHRGIGASYNADAPLMENTLASFLYAHKFKAEMVELDVQLTRDYVPIVWHDFGFKTAPKGRFVESVEDLDYVLIKDLTYKQLKSSRVFAIEDGDIYEYTSYNARNASEMERIFVTLREIFEILPSTLGLDIEIKWPQPLVSGALEAAQTLRKNRFVDTILKTTGIYGCGRPLFFSSFDADICTMLRLKQNVFPVAFVTIGETRLWEPFKDLRTRSYLSAVNFAQSANLLGTVPHAEDFLQHGALLDFGLDLGQATFVWGDELQDARIVEQFKRWHVSGVIYDRIDLYGSRRKRERFFSAPELLDIFTRQCIVVGHSNCSSEFALPDGFDLHGKPVSRLGCEVFVHQIG</sequence>
<reference evidence="6" key="1">
    <citation type="submission" date="2025-08" db="UniProtKB">
        <authorList>
            <consortium name="RefSeq"/>
        </authorList>
    </citation>
    <scope>IDENTIFICATION</scope>
    <source>
        <tissue evidence="6">Adult</tissue>
    </source>
</reference>
<gene>
    <name evidence="6" type="primary">LOC105223794</name>
</gene>
<dbReference type="AlphaFoldDB" id="A0A8N4L241"/>
<evidence type="ECO:0000256" key="1">
    <source>
        <dbReference type="ARBA" id="ARBA00022801"/>
    </source>
</evidence>
<dbReference type="Proteomes" id="UP001652620">
    <property type="component" value="Chromosome 5"/>
</dbReference>
<accession>A0A8N4L241</accession>
<evidence type="ECO:0000259" key="4">
    <source>
        <dbReference type="PROSITE" id="PS51704"/>
    </source>
</evidence>
<proteinExistence type="predicted"/>
<dbReference type="SMART" id="SM01065">
    <property type="entry name" value="CBM_2"/>
    <property type="match status" value="1"/>
</dbReference>
<protein>
    <submittedName>
        <fullName evidence="6">Glycerophosphocholine phosphodiesterase GPCPD1</fullName>
    </submittedName>
</protein>
<dbReference type="SUPFAM" id="SSF49452">
    <property type="entry name" value="Starch-binding domain-like"/>
    <property type="match status" value="1"/>
</dbReference>
<feature type="domain" description="GP-PDE" evidence="4">
    <location>
        <begin position="414"/>
        <end position="708"/>
    </location>
</feature>
<dbReference type="PANTHER" id="PTHR22958">
    <property type="entry name" value="GLYCEROPHOSPHORYL DIESTER PHOSPHODIESTERASE"/>
    <property type="match status" value="1"/>
</dbReference>
<evidence type="ECO:0000256" key="2">
    <source>
        <dbReference type="SAM" id="SignalP"/>
    </source>
</evidence>
<organism evidence="5 6">
    <name type="scientific">Bactrocera dorsalis</name>
    <name type="common">Oriental fruit fly</name>
    <name type="synonym">Dacus dorsalis</name>
    <dbReference type="NCBI Taxonomy" id="27457"/>
    <lineage>
        <taxon>Eukaryota</taxon>
        <taxon>Metazoa</taxon>
        <taxon>Ecdysozoa</taxon>
        <taxon>Arthropoda</taxon>
        <taxon>Hexapoda</taxon>
        <taxon>Insecta</taxon>
        <taxon>Pterygota</taxon>
        <taxon>Neoptera</taxon>
        <taxon>Endopterygota</taxon>
        <taxon>Diptera</taxon>
        <taxon>Brachycera</taxon>
        <taxon>Muscomorpha</taxon>
        <taxon>Tephritoidea</taxon>
        <taxon>Tephritidae</taxon>
        <taxon>Bactrocera</taxon>
        <taxon>Bactrocera</taxon>
    </lineage>
</organism>
<dbReference type="GO" id="GO:0047389">
    <property type="term" value="F:glycerophosphocholine phosphodiesterase activity"/>
    <property type="evidence" value="ECO:0007669"/>
    <property type="project" value="TreeGrafter"/>
</dbReference>
<dbReference type="InterPro" id="IPR002044">
    <property type="entry name" value="CBM20"/>
</dbReference>
<dbReference type="KEGG" id="bdr:105223794"/>
<dbReference type="Pfam" id="PF03009">
    <property type="entry name" value="GDPD"/>
    <property type="match status" value="1"/>
</dbReference>
<dbReference type="InterPro" id="IPR051578">
    <property type="entry name" value="GDPD"/>
</dbReference>
<dbReference type="GO" id="GO:2001070">
    <property type="term" value="F:starch binding"/>
    <property type="evidence" value="ECO:0007669"/>
    <property type="project" value="InterPro"/>
</dbReference>
<dbReference type="InterPro" id="IPR013784">
    <property type="entry name" value="Carb-bd-like_fold"/>
</dbReference>
<feature type="chain" id="PRO_5046060390" evidence="2">
    <location>
        <begin position="29"/>
        <end position="765"/>
    </location>
</feature>
<name>A0A8N4L241_BACDO</name>
<dbReference type="PROSITE" id="PS51166">
    <property type="entry name" value="CBM20"/>
    <property type="match status" value="1"/>
</dbReference>
<dbReference type="Pfam" id="PF00686">
    <property type="entry name" value="CBM_20"/>
    <property type="match status" value="1"/>
</dbReference>
<dbReference type="Gene3D" id="2.60.40.10">
    <property type="entry name" value="Immunoglobulins"/>
    <property type="match status" value="1"/>
</dbReference>
<dbReference type="GO" id="GO:0046475">
    <property type="term" value="P:glycerophospholipid catabolic process"/>
    <property type="evidence" value="ECO:0007669"/>
    <property type="project" value="TreeGrafter"/>
</dbReference>
<dbReference type="PROSITE" id="PS51704">
    <property type="entry name" value="GP_PDE"/>
    <property type="match status" value="1"/>
</dbReference>